<dbReference type="RefSeq" id="WP_166324267.1">
    <property type="nucleotide sequence ID" value="NZ_CP049934.1"/>
</dbReference>
<gene>
    <name evidence="2" type="ORF">G7067_11035</name>
</gene>
<evidence type="ECO:0000313" key="3">
    <source>
        <dbReference type="Proteomes" id="UP000501387"/>
    </source>
</evidence>
<name>A0A6G8FKK1_9MICO</name>
<sequence>MNSVAGLGRRSRLRGRAVARIAGVIVLVGTLTSCGQAPQLVEPPRTEPGQNQPEKTGAGELREDLTPVLERFPQLPEAVSIHWMSGTLGDARTPGPRSYWIDAVIALSPAEYDALQADAVEVSASSLDGLSPGLRDVVPSGAVLGSERLDDRFAQPGFSTEAYLIADSDVLVLMTVFQ</sequence>
<proteinExistence type="predicted"/>
<evidence type="ECO:0000256" key="1">
    <source>
        <dbReference type="SAM" id="MobiDB-lite"/>
    </source>
</evidence>
<dbReference type="EMBL" id="CP049934">
    <property type="protein sequence ID" value="QIM16813.1"/>
    <property type="molecule type" value="Genomic_DNA"/>
</dbReference>
<organism evidence="2 3">
    <name type="scientific">Leucobacter insecticola</name>
    <dbReference type="NCBI Taxonomy" id="2714934"/>
    <lineage>
        <taxon>Bacteria</taxon>
        <taxon>Bacillati</taxon>
        <taxon>Actinomycetota</taxon>
        <taxon>Actinomycetes</taxon>
        <taxon>Micrococcales</taxon>
        <taxon>Microbacteriaceae</taxon>
        <taxon>Leucobacter</taxon>
    </lineage>
</organism>
<feature type="region of interest" description="Disordered" evidence="1">
    <location>
        <begin position="36"/>
        <end position="61"/>
    </location>
</feature>
<protein>
    <submittedName>
        <fullName evidence="2">Uncharacterized protein</fullName>
    </submittedName>
</protein>
<keyword evidence="3" id="KW-1185">Reference proteome</keyword>
<reference evidence="2 3" key="1">
    <citation type="submission" date="2020-03" db="EMBL/GenBank/DDBJ databases">
        <title>Leucobacter sp. nov., isolated from beetles.</title>
        <authorList>
            <person name="Hyun D.-W."/>
            <person name="Bae J.-W."/>
        </authorList>
    </citation>
    <scope>NUCLEOTIDE SEQUENCE [LARGE SCALE GENOMIC DNA]</scope>
    <source>
        <strain evidence="2 3">HDW9B</strain>
    </source>
</reference>
<dbReference type="AlphaFoldDB" id="A0A6G8FKK1"/>
<dbReference type="KEGG" id="lins:G7067_11035"/>
<accession>A0A6G8FKK1</accession>
<evidence type="ECO:0000313" key="2">
    <source>
        <dbReference type="EMBL" id="QIM16813.1"/>
    </source>
</evidence>
<dbReference type="Proteomes" id="UP000501387">
    <property type="component" value="Chromosome"/>
</dbReference>